<evidence type="ECO:0000313" key="11">
    <source>
        <dbReference type="EMBL" id="CAH1168378.1"/>
    </source>
</evidence>
<accession>A0A9P0GNZ6</accession>
<dbReference type="PROSITE" id="PS00217">
    <property type="entry name" value="SUGAR_TRANSPORT_2"/>
    <property type="match status" value="1"/>
</dbReference>
<dbReference type="SUPFAM" id="SSF103473">
    <property type="entry name" value="MFS general substrate transporter"/>
    <property type="match status" value="1"/>
</dbReference>
<keyword evidence="7 9" id="KW-0472">Membrane</keyword>
<dbReference type="Proteomes" id="UP001153712">
    <property type="component" value="Chromosome 2"/>
</dbReference>
<comment type="subcellular location">
    <subcellularLocation>
        <location evidence="1">Cell membrane</location>
        <topology evidence="1">Multi-pass membrane protein</topology>
    </subcellularLocation>
</comment>
<dbReference type="FunFam" id="1.20.1250.20:FF:000218">
    <property type="entry name" value="facilitated trehalose transporter Tret1"/>
    <property type="match status" value="1"/>
</dbReference>
<keyword evidence="6 9" id="KW-1133">Transmembrane helix</keyword>
<evidence type="ECO:0000256" key="2">
    <source>
        <dbReference type="ARBA" id="ARBA00022448"/>
    </source>
</evidence>
<keyword evidence="4" id="KW-0762">Sugar transport</keyword>
<organism evidence="11 12">
    <name type="scientific">Phyllotreta striolata</name>
    <name type="common">Striped flea beetle</name>
    <name type="synonym">Crioceris striolata</name>
    <dbReference type="NCBI Taxonomy" id="444603"/>
    <lineage>
        <taxon>Eukaryota</taxon>
        <taxon>Metazoa</taxon>
        <taxon>Ecdysozoa</taxon>
        <taxon>Arthropoda</taxon>
        <taxon>Hexapoda</taxon>
        <taxon>Insecta</taxon>
        <taxon>Pterygota</taxon>
        <taxon>Neoptera</taxon>
        <taxon>Endopterygota</taxon>
        <taxon>Coleoptera</taxon>
        <taxon>Polyphaga</taxon>
        <taxon>Cucujiformia</taxon>
        <taxon>Chrysomeloidea</taxon>
        <taxon>Chrysomelidae</taxon>
        <taxon>Galerucinae</taxon>
        <taxon>Alticini</taxon>
        <taxon>Phyllotreta</taxon>
    </lineage>
</organism>
<feature type="transmembrane region" description="Helical" evidence="9">
    <location>
        <begin position="194"/>
        <end position="212"/>
    </location>
</feature>
<reference evidence="11" key="1">
    <citation type="submission" date="2022-01" db="EMBL/GenBank/DDBJ databases">
        <authorList>
            <person name="King R."/>
        </authorList>
    </citation>
    <scope>NUCLEOTIDE SEQUENCE</scope>
</reference>
<feature type="transmembrane region" description="Helical" evidence="9">
    <location>
        <begin position="32"/>
        <end position="55"/>
    </location>
</feature>
<proteinExistence type="predicted"/>
<dbReference type="AlphaFoldDB" id="A0A9P0GNZ6"/>
<feature type="transmembrane region" description="Helical" evidence="9">
    <location>
        <begin position="342"/>
        <end position="363"/>
    </location>
</feature>
<evidence type="ECO:0000256" key="4">
    <source>
        <dbReference type="ARBA" id="ARBA00022597"/>
    </source>
</evidence>
<dbReference type="Pfam" id="PF00083">
    <property type="entry name" value="Sugar_tr"/>
    <property type="match status" value="1"/>
</dbReference>
<dbReference type="PROSITE" id="PS00216">
    <property type="entry name" value="SUGAR_TRANSPORT_1"/>
    <property type="match status" value="1"/>
</dbReference>
<evidence type="ECO:0000259" key="10">
    <source>
        <dbReference type="PROSITE" id="PS50850"/>
    </source>
</evidence>
<dbReference type="InterPro" id="IPR036259">
    <property type="entry name" value="MFS_trans_sf"/>
</dbReference>
<evidence type="ECO:0000256" key="5">
    <source>
        <dbReference type="ARBA" id="ARBA00022692"/>
    </source>
</evidence>
<feature type="transmembrane region" description="Helical" evidence="9">
    <location>
        <begin position="277"/>
        <end position="298"/>
    </location>
</feature>
<dbReference type="PRINTS" id="PR00171">
    <property type="entry name" value="SUGRTRNSPORT"/>
</dbReference>
<evidence type="ECO:0000256" key="7">
    <source>
        <dbReference type="ARBA" id="ARBA00023136"/>
    </source>
</evidence>
<dbReference type="EMBL" id="OU900095">
    <property type="protein sequence ID" value="CAH1168378.1"/>
    <property type="molecule type" value="Genomic_DNA"/>
</dbReference>
<dbReference type="OrthoDB" id="8120565at2759"/>
<dbReference type="InterPro" id="IPR005828">
    <property type="entry name" value="MFS_sugar_transport-like"/>
</dbReference>
<name>A0A9P0GNZ6_PHYSR</name>
<dbReference type="GO" id="GO:0005886">
    <property type="term" value="C:plasma membrane"/>
    <property type="evidence" value="ECO:0007669"/>
    <property type="project" value="UniProtKB-SubCell"/>
</dbReference>
<dbReference type="PANTHER" id="PTHR48021:SF47">
    <property type="entry name" value="GH17672P"/>
    <property type="match status" value="1"/>
</dbReference>
<evidence type="ECO:0000313" key="12">
    <source>
        <dbReference type="Proteomes" id="UP001153712"/>
    </source>
</evidence>
<evidence type="ECO:0000256" key="6">
    <source>
        <dbReference type="ARBA" id="ARBA00022989"/>
    </source>
</evidence>
<evidence type="ECO:0000256" key="8">
    <source>
        <dbReference type="ARBA" id="ARBA00023180"/>
    </source>
</evidence>
<dbReference type="GO" id="GO:0022857">
    <property type="term" value="F:transmembrane transporter activity"/>
    <property type="evidence" value="ECO:0007669"/>
    <property type="project" value="InterPro"/>
</dbReference>
<dbReference type="PANTHER" id="PTHR48021">
    <property type="match status" value="1"/>
</dbReference>
<keyword evidence="12" id="KW-1185">Reference proteome</keyword>
<keyword evidence="5 9" id="KW-0812">Transmembrane</keyword>
<feature type="transmembrane region" description="Helical" evidence="9">
    <location>
        <begin position="310"/>
        <end position="330"/>
    </location>
</feature>
<keyword evidence="8" id="KW-0325">Glycoprotein</keyword>
<dbReference type="InterPro" id="IPR005829">
    <property type="entry name" value="Sugar_transporter_CS"/>
</dbReference>
<dbReference type="InterPro" id="IPR050549">
    <property type="entry name" value="MFS_Trehalose_Transporter"/>
</dbReference>
<sequence>MFTSIETRQFCNRRFVSPSIDKKKKDVKKTGLGYSYFIAFSASLFMLLPGLSFSWPSVCIQKLYEKDPSLNPLGRQATIQEIAWITSLHNLGAIIAPLFCGMISYQLGKKNTILLFAVPHFLSNIILIFANHVWHFYVARFLMGVTTGCAYTIVQIYVVEVVPTNHRGRACSISNFLVSLAQDFLFLIGPYVTITILSAMSLVPTVLLFVLFGKFSPESPYHFVAKGDLGAAEEILIKTRDARDVSNELNSIIKDIGEHKGFSWKEFIMSKGARKSFILMACLVFFQQFSGINCVFAYQQSILAETKSTLSANKSLVIIATVQMISIFITSKLVDMWGRKKLLIFSYAGECLSIFCLGTYFYLLNNNIDVSSLNLLPLFTIITYLFSFKLGSGPLTSVLSVELCPPKYMPILYSLAAFILNLLSYVITLSFPMFWITFGLEVALWGFAITAFMAILFTYFLIPETMGKTFAQIQILLNNNNEVQEKKSLELISV</sequence>
<evidence type="ECO:0000256" key="9">
    <source>
        <dbReference type="SAM" id="Phobius"/>
    </source>
</evidence>
<dbReference type="InterPro" id="IPR003663">
    <property type="entry name" value="Sugar/inositol_transpt"/>
</dbReference>
<protein>
    <recommendedName>
        <fullName evidence="10">Major facilitator superfamily (MFS) profile domain-containing protein</fullName>
    </recommendedName>
</protein>
<feature type="transmembrane region" description="Helical" evidence="9">
    <location>
        <begin position="411"/>
        <end position="436"/>
    </location>
</feature>
<feature type="transmembrane region" description="Helical" evidence="9">
    <location>
        <begin position="112"/>
        <end position="130"/>
    </location>
</feature>
<keyword evidence="3" id="KW-1003">Cell membrane</keyword>
<keyword evidence="2" id="KW-0813">Transport</keyword>
<feature type="transmembrane region" description="Helical" evidence="9">
    <location>
        <begin position="442"/>
        <end position="462"/>
    </location>
</feature>
<dbReference type="InterPro" id="IPR020846">
    <property type="entry name" value="MFS_dom"/>
</dbReference>
<dbReference type="Gene3D" id="1.20.1250.20">
    <property type="entry name" value="MFS general substrate transporter like domains"/>
    <property type="match status" value="1"/>
</dbReference>
<feature type="transmembrane region" description="Helical" evidence="9">
    <location>
        <begin position="375"/>
        <end position="399"/>
    </location>
</feature>
<evidence type="ECO:0000256" key="1">
    <source>
        <dbReference type="ARBA" id="ARBA00004651"/>
    </source>
</evidence>
<gene>
    <name evidence="11" type="ORF">PHYEVI_LOCUS4964</name>
</gene>
<feature type="transmembrane region" description="Helical" evidence="9">
    <location>
        <begin position="82"/>
        <end position="105"/>
    </location>
</feature>
<evidence type="ECO:0000256" key="3">
    <source>
        <dbReference type="ARBA" id="ARBA00022475"/>
    </source>
</evidence>
<dbReference type="PROSITE" id="PS50850">
    <property type="entry name" value="MFS"/>
    <property type="match status" value="1"/>
</dbReference>
<feature type="domain" description="Major facilitator superfamily (MFS) profile" evidence="10">
    <location>
        <begin position="38"/>
        <end position="466"/>
    </location>
</feature>